<evidence type="ECO:0000313" key="1">
    <source>
        <dbReference type="EMBL" id="QGY06211.1"/>
    </source>
</evidence>
<dbReference type="Proteomes" id="UP000012488">
    <property type="component" value="Chromosome"/>
</dbReference>
<dbReference type="EMBL" id="CP043538">
    <property type="protein sequence ID" value="QGY06211.1"/>
    <property type="molecule type" value="Genomic_DNA"/>
</dbReference>
<reference evidence="1 2" key="1">
    <citation type="journal article" date="2012" name="Genet. Mol. Biol.">
        <title>Analysis of 16S rRNA and mxaF genes revealing insights into Methylobacterium niche-specific plant association.</title>
        <authorList>
            <person name="Dourado M.N."/>
            <person name="Andreote F.D."/>
            <person name="Dini-Andreote F."/>
            <person name="Conti R."/>
            <person name="Araujo J.M."/>
            <person name="Araujo W.L."/>
        </authorList>
    </citation>
    <scope>NUCLEOTIDE SEQUENCE [LARGE SCALE GENOMIC DNA]</scope>
    <source>
        <strain evidence="1 2">SR1.6/6</strain>
    </source>
</reference>
<sequence>MFTTRSDYTVEDLLDVVLVVDLDRGGRSVSNDASGVIDDLRKAGLIRPGVPVVYRDSSGTWDQLRVKDGKFAGFSSVGVLTREEAITRARSN</sequence>
<dbReference type="AlphaFoldDB" id="A0A6B9FUF8"/>
<dbReference type="KEGG" id="mmes:MMSR116_15790"/>
<reference evidence="1 2" key="2">
    <citation type="journal article" date="2013" name="Genome Announc.">
        <title>Draft Genome Sequence of Methylobacterium mesophilicum Strain SR1.6/6, Isolated from Citrus sinensis.</title>
        <authorList>
            <person name="Marinho Almeida D."/>
            <person name="Dini-Andreote F."/>
            <person name="Camargo Neves A.A."/>
            <person name="Juca Ramos R.T."/>
            <person name="Andreote F.D."/>
            <person name="Carneiro A.R."/>
            <person name="Oliveira de Souza Lima A."/>
            <person name="Caracciolo Gomes de Sa P.H."/>
            <person name="Ribeiro Barbosa M.S."/>
            <person name="Araujo W.L."/>
            <person name="Silva A."/>
        </authorList>
    </citation>
    <scope>NUCLEOTIDE SEQUENCE [LARGE SCALE GENOMIC DNA]</scope>
    <source>
        <strain evidence="1 2">SR1.6/6</strain>
    </source>
</reference>
<gene>
    <name evidence="1" type="ORF">MMSR116_15790</name>
</gene>
<organism evidence="1 2">
    <name type="scientific">Methylobacterium mesophilicum SR1.6/6</name>
    <dbReference type="NCBI Taxonomy" id="908290"/>
    <lineage>
        <taxon>Bacteria</taxon>
        <taxon>Pseudomonadati</taxon>
        <taxon>Pseudomonadota</taxon>
        <taxon>Alphaproteobacteria</taxon>
        <taxon>Hyphomicrobiales</taxon>
        <taxon>Methylobacteriaceae</taxon>
        <taxon>Methylobacterium</taxon>
    </lineage>
</organism>
<accession>A0A6B9FUF8</accession>
<name>A0A6B9FUF8_9HYPH</name>
<protein>
    <submittedName>
        <fullName evidence="1">Uncharacterized protein</fullName>
    </submittedName>
</protein>
<proteinExistence type="predicted"/>
<dbReference type="OrthoDB" id="8001497at2"/>
<evidence type="ECO:0000313" key="2">
    <source>
        <dbReference type="Proteomes" id="UP000012488"/>
    </source>
</evidence>